<comment type="caution">
    <text evidence="4">The sequence shown here is derived from an EMBL/GenBank/DDBJ whole genome shotgun (WGS) entry which is preliminary data.</text>
</comment>
<dbReference type="InterPro" id="IPR018927">
    <property type="entry name" value="Pilus_synth_Q_C"/>
</dbReference>
<feature type="chain" id="PRO_5047399043" description="Toxin co-regulated pilus biosynthesis protein Q C-terminal domain-containing protein" evidence="2">
    <location>
        <begin position="22"/>
        <end position="394"/>
    </location>
</feature>
<feature type="signal peptide" evidence="2">
    <location>
        <begin position="1"/>
        <end position="21"/>
    </location>
</feature>
<proteinExistence type="predicted"/>
<dbReference type="Proteomes" id="UP001628192">
    <property type="component" value="Unassembled WGS sequence"/>
</dbReference>
<dbReference type="Pfam" id="PF10671">
    <property type="entry name" value="TcpQ"/>
    <property type="match status" value="1"/>
</dbReference>
<feature type="region of interest" description="Disordered" evidence="1">
    <location>
        <begin position="233"/>
        <end position="273"/>
    </location>
</feature>
<accession>A0ABQ0ECQ0</accession>
<evidence type="ECO:0000256" key="1">
    <source>
        <dbReference type="SAM" id="MobiDB-lite"/>
    </source>
</evidence>
<organism evidence="4 5">
    <name type="scientific">Desulfovibrio falkowii</name>
    <dbReference type="NCBI Taxonomy" id="3136602"/>
    <lineage>
        <taxon>Bacteria</taxon>
        <taxon>Pseudomonadati</taxon>
        <taxon>Thermodesulfobacteriota</taxon>
        <taxon>Desulfovibrionia</taxon>
        <taxon>Desulfovibrionales</taxon>
        <taxon>Desulfovibrionaceae</taxon>
        <taxon>Desulfovibrio</taxon>
    </lineage>
</organism>
<dbReference type="EMBL" id="BAAFSG010000001">
    <property type="protein sequence ID" value="GAB1255347.1"/>
    <property type="molecule type" value="Genomic_DNA"/>
</dbReference>
<sequence length="394" mass="41483">MKKAKSVLIFCLLCVSGCVMHKSTSVSFDGLSSEYSVDAQALAAQTALELGKRHAPAHTSVSLDRVPGVFGEVLEQKLRADGFSLGSSGLGVNYKLDVLDADGSPALGYVQVACSDGQMFSLTREVFKGTEPPFSAPVQEDHPLESRPLPERSPMAIAPDHVSVATMPAATPRVKVYPVRKAATAAVVARRSGVPVKDFCRWNNVFPNTTLSKGTPVHLSEPPVDAIPVASAAPVPADLPNGQSAPRGTTPAPIPVPGSLPSRTQASPALETSRLGTPVSYTPVAVSTPTTQVTPSAVTPSAEPPVAAPVIEAVPVWEIHKGAMLRNLMEGWGAIAGYSVIWNAHNDYEMRSSATFSGVFVDAVKNFFAALQANGLALRVTIYQGNKVMEVSEH</sequence>
<evidence type="ECO:0000313" key="5">
    <source>
        <dbReference type="Proteomes" id="UP001628192"/>
    </source>
</evidence>
<gene>
    <name evidence="4" type="ORF">Defa_28340</name>
</gene>
<evidence type="ECO:0000259" key="3">
    <source>
        <dbReference type="Pfam" id="PF10671"/>
    </source>
</evidence>
<keyword evidence="2" id="KW-0732">Signal</keyword>
<evidence type="ECO:0000256" key="2">
    <source>
        <dbReference type="SAM" id="SignalP"/>
    </source>
</evidence>
<protein>
    <recommendedName>
        <fullName evidence="3">Toxin co-regulated pilus biosynthesis protein Q C-terminal domain-containing protein</fullName>
    </recommendedName>
</protein>
<feature type="domain" description="Toxin co-regulated pilus biosynthesis protein Q C-terminal" evidence="3">
    <location>
        <begin position="316"/>
        <end position="393"/>
    </location>
</feature>
<reference evidence="4 5" key="1">
    <citation type="journal article" date="2025" name="Int. J. Syst. Evol. Microbiol.">
        <title>Desulfovibrio falkowii sp. nov., Porphyromonas miyakawae sp. nov., Mediterraneibacter flintii sp. nov. and Owariibacterium komagatae gen. nov., sp. nov., isolated from human faeces.</title>
        <authorList>
            <person name="Hamaguchi T."/>
            <person name="Ohara M."/>
            <person name="Hisatomi A."/>
            <person name="Sekiguchi K."/>
            <person name="Takeda J.I."/>
            <person name="Ueyama J."/>
            <person name="Ito M."/>
            <person name="Nishiwaki H."/>
            <person name="Ogi T."/>
            <person name="Hirayama M."/>
            <person name="Ohkuma M."/>
            <person name="Sakamoto M."/>
            <person name="Ohno K."/>
        </authorList>
    </citation>
    <scope>NUCLEOTIDE SEQUENCE [LARGE SCALE GENOMIC DNA]</scope>
    <source>
        <strain evidence="4 5">13CB8C</strain>
    </source>
</reference>
<keyword evidence="5" id="KW-1185">Reference proteome</keyword>
<evidence type="ECO:0000313" key="4">
    <source>
        <dbReference type="EMBL" id="GAB1255347.1"/>
    </source>
</evidence>
<name>A0ABQ0ECQ0_9BACT</name>